<proteinExistence type="predicted"/>
<gene>
    <name evidence="1" type="ORF">MRATA1EN3_LOCUS13314</name>
</gene>
<evidence type="ECO:0000313" key="1">
    <source>
        <dbReference type="EMBL" id="CAI9702101.1"/>
    </source>
</evidence>
<reference evidence="1" key="1">
    <citation type="submission" date="2023-05" db="EMBL/GenBank/DDBJ databases">
        <authorList>
            <consortium name="ELIXIR-Norway"/>
        </authorList>
    </citation>
    <scope>NUCLEOTIDE SEQUENCE</scope>
</reference>
<accession>A0ACB0ENA9</accession>
<dbReference type="Proteomes" id="UP001162501">
    <property type="component" value="Chromosome 23"/>
</dbReference>
<evidence type="ECO:0000313" key="2">
    <source>
        <dbReference type="Proteomes" id="UP001162501"/>
    </source>
</evidence>
<protein>
    <submittedName>
        <fullName evidence="1">Uncharacterized protein</fullName>
    </submittedName>
</protein>
<sequence>MTLGDQLLENALSWKRVNEGPLVIGCQHDLHLLKIRNGKKKKNQKAKRDLKANSSEVHSYLLAVTRRSLKAESAGSHAPGGSPGGRGFVATITHACQPTHACRPRAGTTAPRMLRGGGRRGLGGWRRPARPARAHSSALPFRGPAGRLPLPGVQAAAAGARFCGGR</sequence>
<name>A0ACB0ENA9_RANTA</name>
<dbReference type="EMBL" id="OX596107">
    <property type="protein sequence ID" value="CAI9702101.1"/>
    <property type="molecule type" value="Genomic_DNA"/>
</dbReference>
<organism evidence="1 2">
    <name type="scientific">Rangifer tarandus platyrhynchus</name>
    <name type="common">Svalbard reindeer</name>
    <dbReference type="NCBI Taxonomy" id="3082113"/>
    <lineage>
        <taxon>Eukaryota</taxon>
        <taxon>Metazoa</taxon>
        <taxon>Chordata</taxon>
        <taxon>Craniata</taxon>
        <taxon>Vertebrata</taxon>
        <taxon>Euteleostomi</taxon>
        <taxon>Mammalia</taxon>
        <taxon>Eutheria</taxon>
        <taxon>Laurasiatheria</taxon>
        <taxon>Artiodactyla</taxon>
        <taxon>Ruminantia</taxon>
        <taxon>Pecora</taxon>
        <taxon>Cervidae</taxon>
        <taxon>Odocoileinae</taxon>
        <taxon>Rangifer</taxon>
    </lineage>
</organism>